<evidence type="ECO:0000259" key="5">
    <source>
        <dbReference type="PROSITE" id="PS51083"/>
    </source>
</evidence>
<keyword evidence="3" id="KW-0862">Zinc</keyword>
<dbReference type="AlphaFoldDB" id="A0AAV2GMN1"/>
<dbReference type="Gene3D" id="3.30.60.190">
    <property type="match status" value="1"/>
</dbReference>
<proteinExistence type="predicted"/>
<dbReference type="GO" id="GO:0005634">
    <property type="term" value="C:nucleus"/>
    <property type="evidence" value="ECO:0007669"/>
    <property type="project" value="TreeGrafter"/>
</dbReference>
<dbReference type="EMBL" id="OZ034822">
    <property type="protein sequence ID" value="CAL1411929.1"/>
    <property type="molecule type" value="Genomic_DNA"/>
</dbReference>
<evidence type="ECO:0000256" key="2">
    <source>
        <dbReference type="ARBA" id="ARBA00022771"/>
    </source>
</evidence>
<evidence type="ECO:0000313" key="7">
    <source>
        <dbReference type="Proteomes" id="UP001497516"/>
    </source>
</evidence>
<evidence type="ECO:0000256" key="3">
    <source>
        <dbReference type="ARBA" id="ARBA00022833"/>
    </source>
</evidence>
<dbReference type="InterPro" id="IPR007529">
    <property type="entry name" value="Znf_HIT"/>
</dbReference>
<name>A0AAV2GMN1_9ROSI</name>
<feature type="domain" description="HIT-type" evidence="5">
    <location>
        <begin position="6"/>
        <end position="39"/>
    </location>
</feature>
<dbReference type="GO" id="GO:0070761">
    <property type="term" value="C:pre-snoRNP complex"/>
    <property type="evidence" value="ECO:0007669"/>
    <property type="project" value="TreeGrafter"/>
</dbReference>
<dbReference type="GO" id="GO:0048254">
    <property type="term" value="P:snoRNA localization"/>
    <property type="evidence" value="ECO:0007669"/>
    <property type="project" value="TreeGrafter"/>
</dbReference>
<organism evidence="6 7">
    <name type="scientific">Linum trigynum</name>
    <dbReference type="NCBI Taxonomy" id="586398"/>
    <lineage>
        <taxon>Eukaryota</taxon>
        <taxon>Viridiplantae</taxon>
        <taxon>Streptophyta</taxon>
        <taxon>Embryophyta</taxon>
        <taxon>Tracheophyta</taxon>
        <taxon>Spermatophyta</taxon>
        <taxon>Magnoliopsida</taxon>
        <taxon>eudicotyledons</taxon>
        <taxon>Gunneridae</taxon>
        <taxon>Pentapetalae</taxon>
        <taxon>rosids</taxon>
        <taxon>fabids</taxon>
        <taxon>Malpighiales</taxon>
        <taxon>Linaceae</taxon>
        <taxon>Linum</taxon>
    </lineage>
</organism>
<evidence type="ECO:0000256" key="4">
    <source>
        <dbReference type="PROSITE-ProRule" id="PRU00453"/>
    </source>
</evidence>
<dbReference type="GO" id="GO:0000463">
    <property type="term" value="P:maturation of LSU-rRNA from tricistronic rRNA transcript (SSU-rRNA, 5.8S rRNA, LSU-rRNA)"/>
    <property type="evidence" value="ECO:0007669"/>
    <property type="project" value="TreeGrafter"/>
</dbReference>
<protein>
    <recommendedName>
        <fullName evidence="5">HIT-type domain-containing protein</fullName>
    </recommendedName>
</protein>
<dbReference type="PANTHER" id="PTHR13483">
    <property type="entry name" value="BOX C_D SNORNA PROTEIN 1-RELATED"/>
    <property type="match status" value="1"/>
</dbReference>
<dbReference type="Pfam" id="PF04438">
    <property type="entry name" value="zf-HIT"/>
    <property type="match status" value="1"/>
</dbReference>
<keyword evidence="1" id="KW-0479">Metal-binding</keyword>
<dbReference type="GO" id="GO:0008270">
    <property type="term" value="F:zinc ion binding"/>
    <property type="evidence" value="ECO:0007669"/>
    <property type="project" value="UniProtKB-UniRule"/>
</dbReference>
<evidence type="ECO:0000313" key="6">
    <source>
        <dbReference type="EMBL" id="CAL1411929.1"/>
    </source>
</evidence>
<dbReference type="GO" id="GO:0000492">
    <property type="term" value="P:box C/D snoRNP assembly"/>
    <property type="evidence" value="ECO:0007669"/>
    <property type="project" value="TreeGrafter"/>
</dbReference>
<dbReference type="PANTHER" id="PTHR13483:SF11">
    <property type="entry name" value="ZINC FINGER HIT DOMAIN-CONTAINING PROTEIN 3"/>
    <property type="match status" value="1"/>
</dbReference>
<dbReference type="PROSITE" id="PS51083">
    <property type="entry name" value="ZF_HIT"/>
    <property type="match status" value="1"/>
</dbReference>
<dbReference type="CDD" id="cd23024">
    <property type="entry name" value="zf-HIT_ZNHIT2-3"/>
    <property type="match status" value="1"/>
</dbReference>
<evidence type="ECO:0000256" key="1">
    <source>
        <dbReference type="ARBA" id="ARBA00022723"/>
    </source>
</evidence>
<keyword evidence="2 4" id="KW-0863">Zinc-finger</keyword>
<dbReference type="SUPFAM" id="SSF144232">
    <property type="entry name" value="HIT/MYND zinc finger-like"/>
    <property type="match status" value="1"/>
</dbReference>
<gene>
    <name evidence="6" type="ORF">LTRI10_LOCUS51259</name>
</gene>
<dbReference type="Proteomes" id="UP001497516">
    <property type="component" value="Chromosome 9"/>
</dbReference>
<reference evidence="6 7" key="1">
    <citation type="submission" date="2024-04" db="EMBL/GenBank/DDBJ databases">
        <authorList>
            <person name="Fracassetti M."/>
        </authorList>
    </citation>
    <scope>NUCLEOTIDE SEQUENCE [LARGE SCALE GENOMIC DNA]</scope>
</reference>
<keyword evidence="7" id="KW-1185">Reference proteome</keyword>
<accession>A0AAV2GMN1</accession>
<dbReference type="InterPro" id="IPR051639">
    <property type="entry name" value="BCD1"/>
</dbReference>
<sequence length="146" mass="15917">MAPLKCHVCRESKSKYKCPNCVAPYCSLGCFKKHKEIPCSKPAAEGPFAKPASAQNETPVPAGEVQWHAERPLTIDDPTMVLQTSQLESLAFSSEICDALKDDNLQKLILSVDSSPDPESELAKAMETDAFRIFADKILSIIGPLP</sequence>